<proteinExistence type="inferred from homology"/>
<reference evidence="4" key="2">
    <citation type="submission" date="2025-09" db="UniProtKB">
        <authorList>
            <consortium name="Ensembl"/>
        </authorList>
    </citation>
    <scope>IDENTIFICATION</scope>
</reference>
<dbReference type="AlphaFoldDB" id="A0A8D2D468"/>
<name>A0A8D2D468_SCIVU</name>
<dbReference type="InterPro" id="IPR001931">
    <property type="entry name" value="Ribosomal_eS21"/>
</dbReference>
<dbReference type="GO" id="GO:0006412">
    <property type="term" value="P:translation"/>
    <property type="evidence" value="ECO:0007669"/>
    <property type="project" value="InterPro"/>
</dbReference>
<dbReference type="OrthoDB" id="278325at2759"/>
<evidence type="ECO:0000313" key="4">
    <source>
        <dbReference type="Ensembl" id="ENSSVLP00005018761.1"/>
    </source>
</evidence>
<sequence length="86" mass="9758">MTQNDTGEFLDLYEPQKCSASDPIVGARDHESILMNVAEVEQMMGRFNTFAICGDIDRMGDSDNSILQLTKADGIFSKKFYRRDEE</sequence>
<dbReference type="GO" id="GO:0003735">
    <property type="term" value="F:structural constituent of ribosome"/>
    <property type="evidence" value="ECO:0007669"/>
    <property type="project" value="InterPro"/>
</dbReference>
<dbReference type="Proteomes" id="UP000694564">
    <property type="component" value="Chromosome 6"/>
</dbReference>
<keyword evidence="3" id="KW-0687">Ribonucleoprotein</keyword>
<accession>A0A8D2D468</accession>
<dbReference type="GeneTree" id="ENSGT00390000017515"/>
<protein>
    <submittedName>
        <fullName evidence="4">Uncharacterized protein</fullName>
    </submittedName>
</protein>
<dbReference type="Ensembl" id="ENSSVLT00005020887.1">
    <property type="protein sequence ID" value="ENSSVLP00005018761.1"/>
    <property type="gene ID" value="ENSSVLG00005015072.1"/>
</dbReference>
<dbReference type="GO" id="GO:0005840">
    <property type="term" value="C:ribosome"/>
    <property type="evidence" value="ECO:0007669"/>
    <property type="project" value="UniProtKB-KW"/>
</dbReference>
<comment type="similarity">
    <text evidence="1">Belongs to the eukaryotic ribosomal protein eS21 family.</text>
</comment>
<dbReference type="GO" id="GO:1990904">
    <property type="term" value="C:ribonucleoprotein complex"/>
    <property type="evidence" value="ECO:0007669"/>
    <property type="project" value="UniProtKB-KW"/>
</dbReference>
<dbReference type="Pfam" id="PF01249">
    <property type="entry name" value="Ribosomal_S21e"/>
    <property type="match status" value="1"/>
</dbReference>
<reference evidence="4" key="1">
    <citation type="submission" date="2025-08" db="UniProtKB">
        <authorList>
            <consortium name="Ensembl"/>
        </authorList>
    </citation>
    <scope>IDENTIFICATION</scope>
</reference>
<keyword evidence="2" id="KW-0689">Ribosomal protein</keyword>
<dbReference type="Gene3D" id="3.30.1230.20">
    <property type="match status" value="1"/>
</dbReference>
<dbReference type="InterPro" id="IPR038579">
    <property type="entry name" value="Ribosomal_eS21_sf"/>
</dbReference>
<dbReference type="PANTHER" id="PTHR10442">
    <property type="entry name" value="40S RIBOSOMAL PROTEIN S21"/>
    <property type="match status" value="1"/>
</dbReference>
<evidence type="ECO:0000256" key="3">
    <source>
        <dbReference type="ARBA" id="ARBA00023274"/>
    </source>
</evidence>
<organism evidence="4 5">
    <name type="scientific">Sciurus vulgaris</name>
    <name type="common">Eurasian red squirrel</name>
    <dbReference type="NCBI Taxonomy" id="55149"/>
    <lineage>
        <taxon>Eukaryota</taxon>
        <taxon>Metazoa</taxon>
        <taxon>Chordata</taxon>
        <taxon>Craniata</taxon>
        <taxon>Vertebrata</taxon>
        <taxon>Euteleostomi</taxon>
        <taxon>Mammalia</taxon>
        <taxon>Eutheria</taxon>
        <taxon>Euarchontoglires</taxon>
        <taxon>Glires</taxon>
        <taxon>Rodentia</taxon>
        <taxon>Sciuromorpha</taxon>
        <taxon>Sciuridae</taxon>
        <taxon>Sciurinae</taxon>
        <taxon>Sciurini</taxon>
        <taxon>Sciurus</taxon>
    </lineage>
</organism>
<keyword evidence="5" id="KW-1185">Reference proteome</keyword>
<evidence type="ECO:0000256" key="2">
    <source>
        <dbReference type="ARBA" id="ARBA00022980"/>
    </source>
</evidence>
<evidence type="ECO:0000313" key="5">
    <source>
        <dbReference type="Proteomes" id="UP000694564"/>
    </source>
</evidence>
<evidence type="ECO:0000256" key="1">
    <source>
        <dbReference type="ARBA" id="ARBA00010228"/>
    </source>
</evidence>